<dbReference type="InterPro" id="IPR051958">
    <property type="entry name" value="Alba-like_NAB"/>
</dbReference>
<dbReference type="InterPro" id="IPR036882">
    <property type="entry name" value="Alba-like_dom_sf"/>
</dbReference>
<reference evidence="7 8" key="1">
    <citation type="submission" date="2020-04" db="EMBL/GenBank/DDBJ databases">
        <title>Perkinsus olseni comparative genomics.</title>
        <authorList>
            <person name="Bogema D.R."/>
        </authorList>
    </citation>
    <scope>NUCLEOTIDE SEQUENCE [LARGE SCALE GENOMIC DNA]</scope>
    <source>
        <strain evidence="7">ATCC PRA-31</strain>
    </source>
</reference>
<comment type="caution">
    <text evidence="7">The sequence shown here is derived from an EMBL/GenBank/DDBJ whole genome shotgun (WGS) entry which is preliminary data.</text>
</comment>
<feature type="compositionally biased region" description="Basic residues" evidence="5">
    <location>
        <begin position="586"/>
        <end position="598"/>
    </location>
</feature>
<evidence type="ECO:0000313" key="7">
    <source>
        <dbReference type="EMBL" id="KAF4663542.1"/>
    </source>
</evidence>
<dbReference type="GO" id="GO:0005634">
    <property type="term" value="C:nucleus"/>
    <property type="evidence" value="ECO:0007669"/>
    <property type="project" value="UniProtKB-SubCell"/>
</dbReference>
<feature type="compositionally biased region" description="Basic and acidic residues" evidence="5">
    <location>
        <begin position="568"/>
        <end position="585"/>
    </location>
</feature>
<feature type="compositionally biased region" description="Basic and acidic residues" evidence="5">
    <location>
        <begin position="599"/>
        <end position="635"/>
    </location>
</feature>
<dbReference type="AlphaFoldDB" id="A0A7J6LW46"/>
<comment type="similarity">
    <text evidence="2">Belongs to the histone-like Alba family.</text>
</comment>
<evidence type="ECO:0000313" key="8">
    <source>
        <dbReference type="Proteomes" id="UP000572268"/>
    </source>
</evidence>
<accession>A0A7J6LW46</accession>
<dbReference type="SUPFAM" id="SSF82704">
    <property type="entry name" value="AlbA-like"/>
    <property type="match status" value="1"/>
</dbReference>
<feature type="domain" description="DNA/RNA-binding protein Alba-like" evidence="6">
    <location>
        <begin position="459"/>
        <end position="525"/>
    </location>
</feature>
<evidence type="ECO:0000256" key="4">
    <source>
        <dbReference type="ARBA" id="ARBA00023242"/>
    </source>
</evidence>
<evidence type="ECO:0000256" key="1">
    <source>
        <dbReference type="ARBA" id="ARBA00004123"/>
    </source>
</evidence>
<dbReference type="GO" id="GO:0003723">
    <property type="term" value="F:RNA binding"/>
    <property type="evidence" value="ECO:0007669"/>
    <property type="project" value="UniProtKB-KW"/>
</dbReference>
<proteinExistence type="inferred from homology"/>
<dbReference type="EMBL" id="JABANN010000286">
    <property type="protein sequence ID" value="KAF4663542.1"/>
    <property type="molecule type" value="Genomic_DNA"/>
</dbReference>
<dbReference type="PANTHER" id="PTHR13516">
    <property type="entry name" value="RIBONUCLEASE P SUBUNIT P25"/>
    <property type="match status" value="1"/>
</dbReference>
<feature type="region of interest" description="Disordered" evidence="5">
    <location>
        <begin position="391"/>
        <end position="416"/>
    </location>
</feature>
<evidence type="ECO:0000256" key="2">
    <source>
        <dbReference type="ARBA" id="ARBA00008018"/>
    </source>
</evidence>
<dbReference type="InterPro" id="IPR002775">
    <property type="entry name" value="DNA/RNA-bd_Alba-like"/>
</dbReference>
<sequence>MYKMRKSLSSDGEVKYKPNIEAKYVDDSGVFSDLCYIAPRKGEAVNQRWGVLFEKHDDKYLIPLWAECNKNPALEGALEDSGRFASTGSNVTGGSGYIGRIMEDDEKRGELRGCSTRLNRLFKKLLDMRPDFAKTVTANAELSKKKSDKMLLIIEICKYSKNVPSALGPPDKGAQFIDTDGTLKKYAAGKPAQSSGTHGAQQQCAFEIFIRPQRRSMPYRPLAVLADPEFLGKRRYREMNLLWRDIVRRTRPEETRQAEDDEPGCDERTTDDLLERVLRTGSSMDVLDSLPHMGPPSDPSPSPAAPTSSEGSIDGRSLQPGDISFEAPNRPFTPQPRRVLSPVRLQKRPRVACRTSASRAAERVRRRRSSLGSPGLSLGLRDYCDIDSDGEEATNSAGVSGPNKLAASKKTDDQSGSIFSNVANSTVEPAGQPSDPMVAGTTYRRVEKPAEKTEAQDGEVRITSVGRVNNFVDEAIHWFLGDDDAHKACKSVKIMARGVAVAKAVIVSEILIRRVPGLKQAVELGSNDVEEEYEPVDDADKDHVKQVRIVPYLVNTLTATKPLTKDAIKPDEFVERPDLAGEGGRRRGGGKGRGGKGKGRGDRRSSDRPRGKSGESAKNEKNKGGKKGEDNNVAA</sequence>
<name>A0A7J6LW46_PEROL</name>
<gene>
    <name evidence="7" type="ORF">FOL46_004696</name>
</gene>
<evidence type="ECO:0000259" key="6">
    <source>
        <dbReference type="Pfam" id="PF01918"/>
    </source>
</evidence>
<organism evidence="7 8">
    <name type="scientific">Perkinsus olseni</name>
    <name type="common">Perkinsus atlanticus</name>
    <dbReference type="NCBI Taxonomy" id="32597"/>
    <lineage>
        <taxon>Eukaryota</taxon>
        <taxon>Sar</taxon>
        <taxon>Alveolata</taxon>
        <taxon>Perkinsozoa</taxon>
        <taxon>Perkinsea</taxon>
        <taxon>Perkinsida</taxon>
        <taxon>Perkinsidae</taxon>
        <taxon>Perkinsus</taxon>
    </lineage>
</organism>
<feature type="compositionally biased region" description="Pro residues" evidence="5">
    <location>
        <begin position="293"/>
        <end position="304"/>
    </location>
</feature>
<comment type="subcellular location">
    <subcellularLocation>
        <location evidence="1">Nucleus</location>
    </subcellularLocation>
</comment>
<feature type="region of interest" description="Disordered" evidence="5">
    <location>
        <begin position="568"/>
        <end position="635"/>
    </location>
</feature>
<keyword evidence="3" id="KW-0694">RNA-binding</keyword>
<evidence type="ECO:0000256" key="3">
    <source>
        <dbReference type="ARBA" id="ARBA00022884"/>
    </source>
</evidence>
<dbReference type="PANTHER" id="PTHR13516:SF4">
    <property type="entry name" value="FI09323P"/>
    <property type="match status" value="1"/>
</dbReference>
<feature type="region of interest" description="Disordered" evidence="5">
    <location>
        <begin position="285"/>
        <end position="374"/>
    </location>
</feature>
<keyword evidence="4" id="KW-0539">Nucleus</keyword>
<evidence type="ECO:0000256" key="5">
    <source>
        <dbReference type="SAM" id="MobiDB-lite"/>
    </source>
</evidence>
<dbReference type="Pfam" id="PF01918">
    <property type="entry name" value="Alba"/>
    <property type="match status" value="1"/>
</dbReference>
<dbReference type="Proteomes" id="UP000572268">
    <property type="component" value="Unassembled WGS sequence"/>
</dbReference>
<protein>
    <recommendedName>
        <fullName evidence="6">DNA/RNA-binding protein Alba-like domain-containing protein</fullName>
    </recommendedName>
</protein>
<dbReference type="Gene3D" id="3.30.110.20">
    <property type="entry name" value="Alba-like domain"/>
    <property type="match status" value="1"/>
</dbReference>